<name>A0A4P8HQ30_9BURK</name>
<evidence type="ECO:0000313" key="4">
    <source>
        <dbReference type="Proteomes" id="UP000298763"/>
    </source>
</evidence>
<gene>
    <name evidence="3" type="ORF">FCL38_09135</name>
    <name evidence="2" type="ORF">FHS02_002224</name>
</gene>
<keyword evidence="4" id="KW-1185">Reference proteome</keyword>
<proteinExistence type="predicted"/>
<feature type="region of interest" description="Disordered" evidence="1">
    <location>
        <begin position="1"/>
        <end position="43"/>
    </location>
</feature>
<accession>A0A4P8HQ30</accession>
<dbReference type="Proteomes" id="UP000298763">
    <property type="component" value="Chromosome"/>
</dbReference>
<reference evidence="3 4" key="1">
    <citation type="submission" date="2019-05" db="EMBL/GenBank/DDBJ databases">
        <title>Draft Genome Sequences of Six Type Strains of the Genus Massilia.</title>
        <authorList>
            <person name="Miess H."/>
            <person name="Frediansyhah A."/>
            <person name="Gross H."/>
        </authorList>
    </citation>
    <scope>NUCLEOTIDE SEQUENCE [LARGE SCALE GENOMIC DNA]</scope>
    <source>
        <strain evidence="3 4">DSMZ 26121</strain>
    </source>
</reference>
<dbReference type="OrthoDB" id="7056260at2"/>
<protein>
    <submittedName>
        <fullName evidence="2">Uncharacterized protein</fullName>
    </submittedName>
</protein>
<dbReference type="AlphaFoldDB" id="A0A4P8HQ30"/>
<dbReference type="EMBL" id="CP040017">
    <property type="protein sequence ID" value="QCP10574.1"/>
    <property type="molecule type" value="Genomic_DNA"/>
</dbReference>
<reference evidence="2 5" key="2">
    <citation type="submission" date="2020-08" db="EMBL/GenBank/DDBJ databases">
        <title>Genomic Encyclopedia of Type Strains, Phase III (KMG-III): the genomes of soil and plant-associated and newly described type strains.</title>
        <authorList>
            <person name="Whitman W."/>
        </authorList>
    </citation>
    <scope>NUCLEOTIDE SEQUENCE [LARGE SCALE GENOMIC DNA]</scope>
    <source>
        <strain evidence="2 5">CECT 7753</strain>
    </source>
</reference>
<dbReference type="EMBL" id="JACHXS010000003">
    <property type="protein sequence ID" value="MBB3221417.1"/>
    <property type="molecule type" value="Genomic_DNA"/>
</dbReference>
<organism evidence="2 5">
    <name type="scientific">Pseudoduganella umbonata</name>
    <dbReference type="NCBI Taxonomy" id="864828"/>
    <lineage>
        <taxon>Bacteria</taxon>
        <taxon>Pseudomonadati</taxon>
        <taxon>Pseudomonadota</taxon>
        <taxon>Betaproteobacteria</taxon>
        <taxon>Burkholderiales</taxon>
        <taxon>Oxalobacteraceae</taxon>
        <taxon>Telluria group</taxon>
        <taxon>Pseudoduganella</taxon>
    </lineage>
</organism>
<sequence>MAIDRISPSSAALTIPERVARERPGQQQPAPAPAPGGTPMERFDPAVPAAVGALLEAMEGRLAAGSQTPAVLAGALAAEALLADAASMQPNQLFMARQLVSHAPEPSAMAASWMAMIRTYAEQRNALLAQAHGRHVPASLFLAEGAPHVLRGARLPAQLVSELDAWRFAVYAWGAEKLVLRVVTLQPDDGDDATQPRQQPRVALRLEVYVAELGKVVLQMEPAAGGTLLDIGAAQAGALQHMRTLLREIGDIARRCGVHLLRVRLARELPAPGHAQPGRMQVAMLGAPLFKAIAEMAVLLSRPAPVM</sequence>
<evidence type="ECO:0000313" key="5">
    <source>
        <dbReference type="Proteomes" id="UP000584325"/>
    </source>
</evidence>
<evidence type="ECO:0000313" key="3">
    <source>
        <dbReference type="EMBL" id="QCP10574.1"/>
    </source>
</evidence>
<dbReference type="Proteomes" id="UP000584325">
    <property type="component" value="Unassembled WGS sequence"/>
</dbReference>
<dbReference type="RefSeq" id="WP_137313453.1">
    <property type="nucleotide sequence ID" value="NZ_CP040017.1"/>
</dbReference>
<evidence type="ECO:0000313" key="2">
    <source>
        <dbReference type="EMBL" id="MBB3221417.1"/>
    </source>
</evidence>
<evidence type="ECO:0000256" key="1">
    <source>
        <dbReference type="SAM" id="MobiDB-lite"/>
    </source>
</evidence>